<evidence type="ECO:0000256" key="3">
    <source>
        <dbReference type="ARBA" id="ARBA00022833"/>
    </source>
</evidence>
<gene>
    <name evidence="4" type="ORF">OFUS_LOCUS22780</name>
</gene>
<protein>
    <submittedName>
        <fullName evidence="4">Uncharacterized protein</fullName>
    </submittedName>
</protein>
<evidence type="ECO:0000313" key="5">
    <source>
        <dbReference type="Proteomes" id="UP000749559"/>
    </source>
</evidence>
<keyword evidence="1" id="KW-0479">Metal-binding</keyword>
<dbReference type="Pfam" id="PF13445">
    <property type="entry name" value="zf-RING_UBOX"/>
    <property type="match status" value="1"/>
</dbReference>
<dbReference type="SUPFAM" id="SSF101898">
    <property type="entry name" value="NHL repeat"/>
    <property type="match status" value="1"/>
</dbReference>
<accession>A0A8J1TD93</accession>
<evidence type="ECO:0000256" key="2">
    <source>
        <dbReference type="ARBA" id="ARBA00022771"/>
    </source>
</evidence>
<dbReference type="GO" id="GO:0061630">
    <property type="term" value="F:ubiquitin protein ligase activity"/>
    <property type="evidence" value="ECO:0007669"/>
    <property type="project" value="TreeGrafter"/>
</dbReference>
<sequence length="369" mass="41971">MASVEANLQEMLTCQICFDSYTLDPPKHPKALPCLHTFCLSCLEQFQGHTSVECPSCRRSHEIPKDGFHTHFHFLSLLDTPARKSTLVQPMVRQKLQLENKCVIHGLSVGRNDDVIAVRGRTIQIYDAKFGLKDTLRLKQYIASATLMSDAMLVIKETASSTLKILNMKGDYQGSINNPKFSKSMTVANGGCNKLVIVKQNMVLYLESTDNIQWVEKACIQQSFFQLMYQHKFFEAPWYATVNSKGILIVSDHHRHCIRGLNKQGTDVFCYMKNETSLDNPGDENPESKLHWPRGICVDVQDYIIVADHMNQQVALLSPKGDFIRYLLTKQDGVRFPRSVVVNNNGQLIVGDDWGQVFVVEYRKYTDMV</sequence>
<dbReference type="InterPro" id="IPR001841">
    <property type="entry name" value="Znf_RING"/>
</dbReference>
<dbReference type="SUPFAM" id="SSF57850">
    <property type="entry name" value="RING/U-box"/>
    <property type="match status" value="1"/>
</dbReference>
<dbReference type="OrthoDB" id="9987040at2759"/>
<dbReference type="GO" id="GO:0000209">
    <property type="term" value="P:protein polyubiquitination"/>
    <property type="evidence" value="ECO:0007669"/>
    <property type="project" value="TreeGrafter"/>
</dbReference>
<dbReference type="PANTHER" id="PTHR24104">
    <property type="entry name" value="E3 UBIQUITIN-PROTEIN LIGASE NHLRC1-RELATED"/>
    <property type="match status" value="1"/>
</dbReference>
<comment type="caution">
    <text evidence="4">The sequence shown here is derived from an EMBL/GenBank/DDBJ whole genome shotgun (WGS) entry which is preliminary data.</text>
</comment>
<name>A0A8J1TD93_OWEFU</name>
<dbReference type="SMART" id="SM00184">
    <property type="entry name" value="RING"/>
    <property type="match status" value="1"/>
</dbReference>
<dbReference type="Gene3D" id="2.120.10.30">
    <property type="entry name" value="TolB, C-terminal domain"/>
    <property type="match status" value="1"/>
</dbReference>
<keyword evidence="2" id="KW-0863">Zinc-finger</keyword>
<dbReference type="PROSITE" id="PS50089">
    <property type="entry name" value="ZF_RING_2"/>
    <property type="match status" value="1"/>
</dbReference>
<evidence type="ECO:0000256" key="1">
    <source>
        <dbReference type="ARBA" id="ARBA00022723"/>
    </source>
</evidence>
<organism evidence="4 5">
    <name type="scientific">Owenia fusiformis</name>
    <name type="common">Polychaete worm</name>
    <dbReference type="NCBI Taxonomy" id="6347"/>
    <lineage>
        <taxon>Eukaryota</taxon>
        <taxon>Metazoa</taxon>
        <taxon>Spiralia</taxon>
        <taxon>Lophotrochozoa</taxon>
        <taxon>Annelida</taxon>
        <taxon>Polychaeta</taxon>
        <taxon>Sedentaria</taxon>
        <taxon>Canalipalpata</taxon>
        <taxon>Sabellida</taxon>
        <taxon>Oweniida</taxon>
        <taxon>Oweniidae</taxon>
        <taxon>Owenia</taxon>
    </lineage>
</organism>
<dbReference type="GO" id="GO:0043161">
    <property type="term" value="P:proteasome-mediated ubiquitin-dependent protein catabolic process"/>
    <property type="evidence" value="ECO:0007669"/>
    <property type="project" value="TreeGrafter"/>
</dbReference>
<dbReference type="EMBL" id="CAIIXF020000011">
    <property type="protein sequence ID" value="CAH1798663.1"/>
    <property type="molecule type" value="Genomic_DNA"/>
</dbReference>
<keyword evidence="5" id="KW-1185">Reference proteome</keyword>
<dbReference type="InterPro" id="IPR027370">
    <property type="entry name" value="Znf-RING_euk"/>
</dbReference>
<dbReference type="PANTHER" id="PTHR24104:SF57">
    <property type="entry name" value="BEE-MILK PROTEIN"/>
    <property type="match status" value="1"/>
</dbReference>
<evidence type="ECO:0000313" key="4">
    <source>
        <dbReference type="EMBL" id="CAH1798663.1"/>
    </source>
</evidence>
<keyword evidence="3" id="KW-0862">Zinc</keyword>
<dbReference type="InterPro" id="IPR011042">
    <property type="entry name" value="6-blade_b-propeller_TolB-like"/>
</dbReference>
<dbReference type="PROSITE" id="PS00518">
    <property type="entry name" value="ZF_RING_1"/>
    <property type="match status" value="1"/>
</dbReference>
<proteinExistence type="predicted"/>
<dbReference type="Gene3D" id="3.30.40.10">
    <property type="entry name" value="Zinc/RING finger domain, C3HC4 (zinc finger)"/>
    <property type="match status" value="1"/>
</dbReference>
<reference evidence="4" key="1">
    <citation type="submission" date="2022-03" db="EMBL/GenBank/DDBJ databases">
        <authorList>
            <person name="Martin C."/>
        </authorList>
    </citation>
    <scope>NUCLEOTIDE SEQUENCE</scope>
</reference>
<dbReference type="InterPro" id="IPR050952">
    <property type="entry name" value="TRIM-NHL_E3_ligases"/>
</dbReference>
<dbReference type="AlphaFoldDB" id="A0A8J1TD93"/>
<dbReference type="InterPro" id="IPR017907">
    <property type="entry name" value="Znf_RING_CS"/>
</dbReference>
<dbReference type="Proteomes" id="UP000749559">
    <property type="component" value="Unassembled WGS sequence"/>
</dbReference>
<dbReference type="InterPro" id="IPR013083">
    <property type="entry name" value="Znf_RING/FYVE/PHD"/>
</dbReference>
<dbReference type="GO" id="GO:0008270">
    <property type="term" value="F:zinc ion binding"/>
    <property type="evidence" value="ECO:0007669"/>
    <property type="project" value="UniProtKB-KW"/>
</dbReference>